<evidence type="ECO:0000256" key="2">
    <source>
        <dbReference type="ARBA" id="ARBA00010323"/>
    </source>
</evidence>
<feature type="transmembrane region" description="Helical" evidence="9">
    <location>
        <begin position="252"/>
        <end position="272"/>
    </location>
</feature>
<keyword evidence="6 9" id="KW-1133">Transmembrane helix</keyword>
<feature type="transmembrane region" description="Helical" evidence="9">
    <location>
        <begin position="6"/>
        <end position="23"/>
    </location>
</feature>
<organism evidence="10">
    <name type="scientific">freshwater metagenome</name>
    <dbReference type="NCBI Taxonomy" id="449393"/>
    <lineage>
        <taxon>unclassified sequences</taxon>
        <taxon>metagenomes</taxon>
        <taxon>ecological metagenomes</taxon>
    </lineage>
</organism>
<dbReference type="GO" id="GO:0005886">
    <property type="term" value="C:plasma membrane"/>
    <property type="evidence" value="ECO:0007669"/>
    <property type="project" value="UniProtKB-SubCell"/>
</dbReference>
<dbReference type="InterPro" id="IPR028362">
    <property type="entry name" value="AlgI"/>
</dbReference>
<dbReference type="PIRSF" id="PIRSF500217">
    <property type="entry name" value="AlgI"/>
    <property type="match status" value="1"/>
</dbReference>
<evidence type="ECO:0000256" key="8">
    <source>
        <dbReference type="ARBA" id="ARBA00023315"/>
    </source>
</evidence>
<protein>
    <submittedName>
        <fullName evidence="10">Unannotated protein</fullName>
    </submittedName>
</protein>
<accession>A0A6J6GI48</accession>
<feature type="transmembrane region" description="Helical" evidence="9">
    <location>
        <begin position="28"/>
        <end position="44"/>
    </location>
</feature>
<feature type="transmembrane region" description="Helical" evidence="9">
    <location>
        <begin position="50"/>
        <end position="70"/>
    </location>
</feature>
<dbReference type="InterPro" id="IPR004299">
    <property type="entry name" value="MBOAT_fam"/>
</dbReference>
<evidence type="ECO:0000256" key="3">
    <source>
        <dbReference type="ARBA" id="ARBA00022475"/>
    </source>
</evidence>
<dbReference type="EMBL" id="CAEZUP010000007">
    <property type="protein sequence ID" value="CAB4599363.1"/>
    <property type="molecule type" value="Genomic_DNA"/>
</dbReference>
<dbReference type="InterPro" id="IPR024194">
    <property type="entry name" value="Ac/AlaTfrase_AlgI/DltB"/>
</dbReference>
<reference evidence="10" key="1">
    <citation type="submission" date="2020-05" db="EMBL/GenBank/DDBJ databases">
        <authorList>
            <person name="Chiriac C."/>
            <person name="Salcher M."/>
            <person name="Ghai R."/>
            <person name="Kavagutti S V."/>
        </authorList>
    </citation>
    <scope>NUCLEOTIDE SEQUENCE</scope>
</reference>
<feature type="transmembrane region" description="Helical" evidence="9">
    <location>
        <begin position="452"/>
        <end position="476"/>
    </location>
</feature>
<feature type="transmembrane region" description="Helical" evidence="9">
    <location>
        <begin position="121"/>
        <end position="143"/>
    </location>
</feature>
<evidence type="ECO:0000256" key="9">
    <source>
        <dbReference type="SAM" id="Phobius"/>
    </source>
</evidence>
<dbReference type="GO" id="GO:0042121">
    <property type="term" value="P:alginic acid biosynthetic process"/>
    <property type="evidence" value="ECO:0007669"/>
    <property type="project" value="InterPro"/>
</dbReference>
<feature type="transmembrane region" description="Helical" evidence="9">
    <location>
        <begin position="320"/>
        <end position="343"/>
    </location>
</feature>
<proteinExistence type="inferred from homology"/>
<evidence type="ECO:0000256" key="1">
    <source>
        <dbReference type="ARBA" id="ARBA00004651"/>
    </source>
</evidence>
<keyword evidence="4" id="KW-0808">Transferase</keyword>
<dbReference type="InterPro" id="IPR051085">
    <property type="entry name" value="MB_O-acyltransferase"/>
</dbReference>
<dbReference type="Pfam" id="PF03062">
    <property type="entry name" value="MBOAT"/>
    <property type="match status" value="1"/>
</dbReference>
<keyword evidence="3" id="KW-1003">Cell membrane</keyword>
<evidence type="ECO:0000256" key="7">
    <source>
        <dbReference type="ARBA" id="ARBA00023136"/>
    </source>
</evidence>
<dbReference type="AlphaFoldDB" id="A0A6J6GI48"/>
<comment type="subcellular location">
    <subcellularLocation>
        <location evidence="1">Cell membrane</location>
        <topology evidence="1">Multi-pass membrane protein</topology>
    </subcellularLocation>
</comment>
<evidence type="ECO:0000256" key="5">
    <source>
        <dbReference type="ARBA" id="ARBA00022692"/>
    </source>
</evidence>
<feature type="transmembrane region" description="Helical" evidence="9">
    <location>
        <begin position="82"/>
        <end position="101"/>
    </location>
</feature>
<keyword evidence="5 9" id="KW-0812">Transmembrane</keyword>
<dbReference type="GO" id="GO:0016746">
    <property type="term" value="F:acyltransferase activity"/>
    <property type="evidence" value="ECO:0007669"/>
    <property type="project" value="UniProtKB-KW"/>
</dbReference>
<dbReference type="PANTHER" id="PTHR13285:SF23">
    <property type="entry name" value="TEICHOIC ACID D-ALANYLTRANSFERASE"/>
    <property type="match status" value="1"/>
</dbReference>
<keyword evidence="7 9" id="KW-0472">Membrane</keyword>
<gene>
    <name evidence="10" type="ORF">UFOPK1835_00277</name>
</gene>
<keyword evidence="8" id="KW-0012">Acyltransferase</keyword>
<evidence type="ECO:0000313" key="10">
    <source>
        <dbReference type="EMBL" id="CAB4599363.1"/>
    </source>
</evidence>
<name>A0A6J6GI48_9ZZZZ</name>
<evidence type="ECO:0000256" key="4">
    <source>
        <dbReference type="ARBA" id="ARBA00022679"/>
    </source>
</evidence>
<sequence length="478" mass="54359">MLFPTIDFAVFFMVVFTGSWILRPYKRLWRWFILLASCVFYGWWDWNYLFLLLGSIGVNWFLGLAVFKALTPEGERTNASRWIVRLAVVVNLGILGYFKYFEFFATTIAEKLRSLGISVDTPLLNIILPVGISFFTFQAISYVMDIGRGEWRKPLNLLDFGVYLSFFAHLVAGPIVRASEFAPQLDETPDPRFVKSSEAFMLIFRGMFKKVVISSFLATQIVDPVFALPSAYNRWEVLWAIYGYAIQIYADFSGYTDIAIGIALLLGIRFPLNFDAPYRSLSLQDFWRRWHMTLSRWLRDYLYIPLGGNRGSKLFTYRNLFLVMFLGGLWHGANWTFVVWGSIHGGYLIAERVVKEHWAGHELGLPPLLVKGLQWFLTFNVVCLAWVFFRSQSVGGAFDVLGRLFSGSGSGDDVSLLLIIVIVGSIASQFVPNRIPVKAENWFGRLAPVLQIGALAVGLVLIDAFGPEGIAPFIYFQF</sequence>
<comment type="similarity">
    <text evidence="2">Belongs to the membrane-bound acyltransferase family.</text>
</comment>
<feature type="transmembrane region" description="Helical" evidence="9">
    <location>
        <begin position="414"/>
        <end position="432"/>
    </location>
</feature>
<dbReference type="PIRSF" id="PIRSF016636">
    <property type="entry name" value="AlgI_DltB"/>
    <property type="match status" value="1"/>
</dbReference>
<feature type="transmembrane region" description="Helical" evidence="9">
    <location>
        <begin position="211"/>
        <end position="232"/>
    </location>
</feature>
<evidence type="ECO:0000256" key="6">
    <source>
        <dbReference type="ARBA" id="ARBA00022989"/>
    </source>
</evidence>
<dbReference type="PANTHER" id="PTHR13285">
    <property type="entry name" value="ACYLTRANSFERASE"/>
    <property type="match status" value="1"/>
</dbReference>